<gene>
    <name evidence="13" type="ORF">E2493_02845</name>
</gene>
<feature type="transmembrane region" description="Helical" evidence="10">
    <location>
        <begin position="232"/>
        <end position="250"/>
    </location>
</feature>
<keyword evidence="7 10" id="KW-0472">Membrane</keyword>
<dbReference type="Pfam" id="PF00702">
    <property type="entry name" value="Hydrolase"/>
    <property type="match status" value="1"/>
</dbReference>
<dbReference type="SUPFAM" id="SSF81665">
    <property type="entry name" value="Calcium ATPase, transmembrane domain M"/>
    <property type="match status" value="1"/>
</dbReference>
<dbReference type="Gene3D" id="3.40.50.1000">
    <property type="entry name" value="HAD superfamily/HAD-like"/>
    <property type="match status" value="1"/>
</dbReference>
<feature type="transmembrane region" description="Helical" evidence="10">
    <location>
        <begin position="262"/>
        <end position="293"/>
    </location>
</feature>
<dbReference type="InterPro" id="IPR059000">
    <property type="entry name" value="ATPase_P-type_domA"/>
</dbReference>
<dbReference type="EC" id="7.2.2.12" evidence="8"/>
<dbReference type="Gene3D" id="2.70.150.10">
    <property type="entry name" value="Calcium-transporting ATPase, cytoplasmic transduction domain A"/>
    <property type="match status" value="1"/>
</dbReference>
<dbReference type="InterPro" id="IPR018303">
    <property type="entry name" value="ATPase_P-typ_P_site"/>
</dbReference>
<feature type="transmembrane region" description="Helical" evidence="10">
    <location>
        <begin position="789"/>
        <end position="807"/>
    </location>
</feature>
<dbReference type="InterPro" id="IPR023298">
    <property type="entry name" value="ATPase_P-typ_TM_dom_sf"/>
</dbReference>
<dbReference type="InterPro" id="IPR023299">
    <property type="entry name" value="ATPase_P-typ_cyto_dom_N"/>
</dbReference>
<dbReference type="GO" id="GO:0046872">
    <property type="term" value="F:metal ion binding"/>
    <property type="evidence" value="ECO:0007669"/>
    <property type="project" value="UniProtKB-KW"/>
</dbReference>
<dbReference type="PANTHER" id="PTHR48085:SF5">
    <property type="entry name" value="CADMIUM_ZINC-TRANSPORTING ATPASE HMA4-RELATED"/>
    <property type="match status" value="1"/>
</dbReference>
<evidence type="ECO:0000313" key="14">
    <source>
        <dbReference type="Proteomes" id="UP000298213"/>
    </source>
</evidence>
<keyword evidence="4 10" id="KW-0479">Metal-binding</keyword>
<dbReference type="InterPro" id="IPR044492">
    <property type="entry name" value="P_typ_ATPase_HD_dom"/>
</dbReference>
<keyword evidence="14" id="KW-1185">Reference proteome</keyword>
<evidence type="ECO:0000256" key="2">
    <source>
        <dbReference type="ARBA" id="ARBA00006024"/>
    </source>
</evidence>
<feature type="compositionally biased region" description="Basic and acidic residues" evidence="11">
    <location>
        <begin position="172"/>
        <end position="193"/>
    </location>
</feature>
<protein>
    <recommendedName>
        <fullName evidence="8">P-type Zn(2+) transporter</fullName>
        <ecNumber evidence="8">7.2.2.12</ecNumber>
    </recommendedName>
</protein>
<dbReference type="InterPro" id="IPR023214">
    <property type="entry name" value="HAD_sf"/>
</dbReference>
<dbReference type="RefSeq" id="WP_135083516.1">
    <property type="nucleotide sequence ID" value="NZ_SPDV01000003.1"/>
</dbReference>
<evidence type="ECO:0000256" key="5">
    <source>
        <dbReference type="ARBA" id="ARBA00022967"/>
    </source>
</evidence>
<reference evidence="13 14" key="1">
    <citation type="submission" date="2019-03" db="EMBL/GenBank/DDBJ databases">
        <title>Genome sequence of Sphingomonas sp. 17J27-24.</title>
        <authorList>
            <person name="Kim M."/>
            <person name="Maeng S."/>
            <person name="Sathiyaraj S."/>
        </authorList>
    </citation>
    <scope>NUCLEOTIDE SEQUENCE [LARGE SCALE GENOMIC DNA]</scope>
    <source>
        <strain evidence="13 14">17J27-24</strain>
    </source>
</reference>
<keyword evidence="5" id="KW-1278">Translocase</keyword>
<dbReference type="SUPFAM" id="SSF56784">
    <property type="entry name" value="HAD-like"/>
    <property type="match status" value="1"/>
</dbReference>
<evidence type="ECO:0000256" key="11">
    <source>
        <dbReference type="SAM" id="MobiDB-lite"/>
    </source>
</evidence>
<dbReference type="NCBIfam" id="TIGR01494">
    <property type="entry name" value="ATPase_P-type"/>
    <property type="match status" value="1"/>
</dbReference>
<dbReference type="InterPro" id="IPR027256">
    <property type="entry name" value="P-typ_ATPase_IB"/>
</dbReference>
<proteinExistence type="inferred from homology"/>
<keyword evidence="10" id="KW-0547">Nucleotide-binding</keyword>
<feature type="transmembrane region" description="Helical" evidence="10">
    <location>
        <begin position="477"/>
        <end position="501"/>
    </location>
</feature>
<keyword evidence="6 10" id="KW-1133">Transmembrane helix</keyword>
<dbReference type="Proteomes" id="UP000298213">
    <property type="component" value="Unassembled WGS sequence"/>
</dbReference>
<comment type="caution">
    <text evidence="13">The sequence shown here is derived from an EMBL/GenBank/DDBJ whole genome shotgun (WGS) entry which is preliminary data.</text>
</comment>
<evidence type="ECO:0000256" key="4">
    <source>
        <dbReference type="ARBA" id="ARBA00022723"/>
    </source>
</evidence>
<dbReference type="EMBL" id="SPDV01000003">
    <property type="protein sequence ID" value="TFI59791.1"/>
    <property type="molecule type" value="Genomic_DNA"/>
</dbReference>
<dbReference type="SFLD" id="SFLDS00003">
    <property type="entry name" value="Haloacid_Dehalogenase"/>
    <property type="match status" value="1"/>
</dbReference>
<comment type="subcellular location">
    <subcellularLocation>
        <location evidence="10">Cell membrane</location>
    </subcellularLocation>
    <subcellularLocation>
        <location evidence="1">Membrane</location>
    </subcellularLocation>
</comment>
<dbReference type="InterPro" id="IPR036412">
    <property type="entry name" value="HAD-like_sf"/>
</dbReference>
<evidence type="ECO:0000256" key="7">
    <source>
        <dbReference type="ARBA" id="ARBA00023136"/>
    </source>
</evidence>
<evidence type="ECO:0000256" key="9">
    <source>
        <dbReference type="ARBA" id="ARBA00047308"/>
    </source>
</evidence>
<dbReference type="InterPro" id="IPR008250">
    <property type="entry name" value="ATPase_P-typ_transduc_dom_A_sf"/>
</dbReference>
<dbReference type="SUPFAM" id="SSF81653">
    <property type="entry name" value="Calcium ATPase, transduction domain A"/>
    <property type="match status" value="1"/>
</dbReference>
<feature type="transmembrane region" description="Helical" evidence="10">
    <location>
        <begin position="446"/>
        <end position="465"/>
    </location>
</feature>
<evidence type="ECO:0000313" key="13">
    <source>
        <dbReference type="EMBL" id="TFI59791.1"/>
    </source>
</evidence>
<dbReference type="Gene3D" id="3.40.1110.10">
    <property type="entry name" value="Calcium-transporting ATPase, cytoplasmic domain N"/>
    <property type="match status" value="1"/>
</dbReference>
<dbReference type="OrthoDB" id="9813266at2"/>
<keyword evidence="10" id="KW-1003">Cell membrane</keyword>
<dbReference type="Gene3D" id="3.30.70.100">
    <property type="match status" value="2"/>
</dbReference>
<comment type="catalytic activity">
    <reaction evidence="9">
        <text>Zn(2+)(in) + ATP + H2O = Zn(2+)(out) + ADP + phosphate + H(+)</text>
        <dbReference type="Rhea" id="RHEA:20621"/>
        <dbReference type="ChEBI" id="CHEBI:15377"/>
        <dbReference type="ChEBI" id="CHEBI:15378"/>
        <dbReference type="ChEBI" id="CHEBI:29105"/>
        <dbReference type="ChEBI" id="CHEBI:30616"/>
        <dbReference type="ChEBI" id="CHEBI:43474"/>
        <dbReference type="ChEBI" id="CHEBI:456216"/>
        <dbReference type="EC" id="7.2.2.12"/>
    </reaction>
</comment>
<evidence type="ECO:0000259" key="12">
    <source>
        <dbReference type="Pfam" id="PF00122"/>
    </source>
</evidence>
<evidence type="ECO:0000256" key="6">
    <source>
        <dbReference type="ARBA" id="ARBA00022989"/>
    </source>
</evidence>
<dbReference type="GO" id="GO:0005886">
    <property type="term" value="C:plasma membrane"/>
    <property type="evidence" value="ECO:0007669"/>
    <property type="project" value="UniProtKB-SubCell"/>
</dbReference>
<sequence>MTKRERLDLPLLLPDVPNEADSCVVRLLTDLRGTDGISEAHVVGASGAAPPQLCVHYDPGTTSITRIRDAARRAGASLTSRYGHLVWDVTGINDQRRARTVAEHLCTLNGIIEANATASGTVRAEFDRERIDELEILGALTLVGVGRRSTIIAAPPRRHPRTAAAKAQAGSRHGDHIHEQHGRAHEHAGEHSHGGPFGANTELIFALISGGLLAAGFILSRTGAVAEIVPTGLYLGAYLFGGFYTLREAIDSLKLRRFEIDTLMLVAAAGAAALGAFAEGALLLFLFSLGHALEHYAMGRAKRAIEALAKLAPQTAVVRRGHSTEEVPVEALAVGDIVLVKPNERLPADGFVVEGASSVNQAPVTGESVPVEKRPVDDAAAAAAAPDQVGSESRVFAGTINGAGALALRVTRLSSESTLAKVVQMVSEAETQKSPTQRLTDRFERIFVPAVLGLVVLLLFAWVVVDEPFRDSFYRAMAVLVAASPCALAIATPSAVLSGVARAARGGVLIKGGAALEDLGALGAIAFDKTGTLTEGRPRVTDVVPAEGSTEEELLRMAVAVEARSDHPLASAIVRDGGQRLRSPTAVASSVRSVIGRGVEASVEGETVHIGRDELFSEVAGPGLPPAVKAAADRLRARGRTIMIVRRGSHYLGTIGLMDTPRANARLTTLQLRGLGIDRMIMLSGDNQRVAQAVAGTVGIQEAWGDLMPEDKVDAIKKLKAQAKVAMVGDGVNDAPAMANATVGISMGAAGSDVALETADVALMADDLAKLPFAVGLSRQARGIIRQNVFVSLGVVAVLLPATILGLGIGPAVLAHEGSTLVVVFNALRLLAFREPYGEAKHAIENPPARPVRAS</sequence>
<dbReference type="Pfam" id="PF00122">
    <property type="entry name" value="E1-E2_ATPase"/>
    <property type="match status" value="1"/>
</dbReference>
<dbReference type="NCBIfam" id="TIGR01525">
    <property type="entry name" value="ATPase-IB_hvy"/>
    <property type="match status" value="1"/>
</dbReference>
<dbReference type="SFLD" id="SFLDG00002">
    <property type="entry name" value="C1.7:_P-type_atpase_like"/>
    <property type="match status" value="1"/>
</dbReference>
<keyword evidence="10" id="KW-0067">ATP-binding</keyword>
<evidence type="ECO:0000256" key="10">
    <source>
        <dbReference type="RuleBase" id="RU362081"/>
    </source>
</evidence>
<accession>A0A4Y8ZUU5</accession>
<dbReference type="SFLD" id="SFLDF00027">
    <property type="entry name" value="p-type_atpase"/>
    <property type="match status" value="1"/>
</dbReference>
<dbReference type="PRINTS" id="PR00119">
    <property type="entry name" value="CATATPASE"/>
</dbReference>
<dbReference type="PROSITE" id="PS00154">
    <property type="entry name" value="ATPASE_E1_E2"/>
    <property type="match status" value="1"/>
</dbReference>
<evidence type="ECO:0000256" key="1">
    <source>
        <dbReference type="ARBA" id="ARBA00004370"/>
    </source>
</evidence>
<feature type="transmembrane region" description="Helical" evidence="10">
    <location>
        <begin position="203"/>
        <end position="220"/>
    </location>
</feature>
<dbReference type="GO" id="GO:0016887">
    <property type="term" value="F:ATP hydrolysis activity"/>
    <property type="evidence" value="ECO:0007669"/>
    <property type="project" value="InterPro"/>
</dbReference>
<keyword evidence="3 10" id="KW-0812">Transmembrane</keyword>
<evidence type="ECO:0000256" key="3">
    <source>
        <dbReference type="ARBA" id="ARBA00022692"/>
    </source>
</evidence>
<comment type="similarity">
    <text evidence="2 10">Belongs to the cation transport ATPase (P-type) (TC 3.A.3) family. Type IB subfamily.</text>
</comment>
<dbReference type="AlphaFoldDB" id="A0A4Y8ZUU5"/>
<dbReference type="PANTHER" id="PTHR48085">
    <property type="entry name" value="CADMIUM/ZINC-TRANSPORTING ATPASE HMA2-RELATED"/>
    <property type="match status" value="1"/>
</dbReference>
<dbReference type="CDD" id="cd07551">
    <property type="entry name" value="P-type_ATPase_HM_ZosA_PfeT-like"/>
    <property type="match status" value="1"/>
</dbReference>
<organism evidence="13 14">
    <name type="scientific">Sphingomonas parva</name>
    <dbReference type="NCBI Taxonomy" id="2555898"/>
    <lineage>
        <taxon>Bacteria</taxon>
        <taxon>Pseudomonadati</taxon>
        <taxon>Pseudomonadota</taxon>
        <taxon>Alphaproteobacteria</taxon>
        <taxon>Sphingomonadales</taxon>
        <taxon>Sphingomonadaceae</taxon>
        <taxon>Sphingomonas</taxon>
    </lineage>
</organism>
<name>A0A4Y8ZUU5_9SPHN</name>
<dbReference type="GO" id="GO:0005524">
    <property type="term" value="F:ATP binding"/>
    <property type="evidence" value="ECO:0007669"/>
    <property type="project" value="UniProtKB-UniRule"/>
</dbReference>
<feature type="region of interest" description="Disordered" evidence="11">
    <location>
        <begin position="157"/>
        <end position="193"/>
    </location>
</feature>
<dbReference type="GO" id="GO:0016463">
    <property type="term" value="F:P-type zinc transporter activity"/>
    <property type="evidence" value="ECO:0007669"/>
    <property type="project" value="UniProtKB-EC"/>
</dbReference>
<feature type="domain" description="P-type ATPase A" evidence="12">
    <location>
        <begin position="311"/>
        <end position="426"/>
    </location>
</feature>
<dbReference type="InterPro" id="IPR051014">
    <property type="entry name" value="Cation_Transport_ATPase_IB"/>
</dbReference>
<dbReference type="InterPro" id="IPR001757">
    <property type="entry name" value="P_typ_ATPase"/>
</dbReference>
<evidence type="ECO:0000256" key="8">
    <source>
        <dbReference type="ARBA" id="ARBA00039097"/>
    </source>
</evidence>